<reference evidence="5 6" key="1">
    <citation type="submission" date="2016-10" db="EMBL/GenBank/DDBJ databases">
        <authorList>
            <person name="de Groot N.N."/>
        </authorList>
    </citation>
    <scope>NUCLEOTIDE SEQUENCE [LARGE SCALE GENOMIC DNA]</scope>
    <source>
        <strain evidence="5 6">DSM 25927</strain>
    </source>
</reference>
<protein>
    <submittedName>
        <fullName evidence="5">Transcriptional regulator, HxlR family</fullName>
    </submittedName>
</protein>
<evidence type="ECO:0000256" key="1">
    <source>
        <dbReference type="ARBA" id="ARBA00023015"/>
    </source>
</evidence>
<dbReference type="InterPro" id="IPR002577">
    <property type="entry name" value="HTH_HxlR"/>
</dbReference>
<keyword evidence="2" id="KW-0238">DNA-binding</keyword>
<gene>
    <name evidence="5" type="ORF">SAMN04488038_10740</name>
</gene>
<evidence type="ECO:0000313" key="5">
    <source>
        <dbReference type="EMBL" id="SEQ48468.1"/>
    </source>
</evidence>
<dbReference type="SUPFAM" id="SSF46785">
    <property type="entry name" value="Winged helix' DNA-binding domain"/>
    <property type="match status" value="1"/>
</dbReference>
<sequence length="168" mass="19389">MKWNEVDRLPCSVARAQAVVGDRWTMLILRSAFLRVRRFEDFQKQIGLTRHRLADRLSRLVAQGVLEKQAYQDRPPRYEYRLTEKGMELYPVLMALVAWGDKWADEGDGPPLLFKHQRCNHEFHAVLSCSHCGEAVKPREVTPLIGPGLRAQAQKIQAQGRRSRRKAS</sequence>
<dbReference type="PANTHER" id="PTHR33204">
    <property type="entry name" value="TRANSCRIPTIONAL REGULATOR, MARR FAMILY"/>
    <property type="match status" value="1"/>
</dbReference>
<accession>A0A1H9GF74</accession>
<evidence type="ECO:0000256" key="3">
    <source>
        <dbReference type="ARBA" id="ARBA00023163"/>
    </source>
</evidence>
<evidence type="ECO:0000256" key="2">
    <source>
        <dbReference type="ARBA" id="ARBA00023125"/>
    </source>
</evidence>
<dbReference type="PROSITE" id="PS51118">
    <property type="entry name" value="HTH_HXLR"/>
    <property type="match status" value="1"/>
</dbReference>
<dbReference type="Gene3D" id="1.10.10.10">
    <property type="entry name" value="Winged helix-like DNA-binding domain superfamily/Winged helix DNA-binding domain"/>
    <property type="match status" value="1"/>
</dbReference>
<name>A0A1H9GF74_9GAMM</name>
<proteinExistence type="predicted"/>
<evidence type="ECO:0000313" key="6">
    <source>
        <dbReference type="Proteomes" id="UP000199233"/>
    </source>
</evidence>
<dbReference type="RefSeq" id="WP_093285245.1">
    <property type="nucleotide sequence ID" value="NZ_FOFS01000007.1"/>
</dbReference>
<dbReference type="EMBL" id="FOFS01000007">
    <property type="protein sequence ID" value="SEQ48468.1"/>
    <property type="molecule type" value="Genomic_DNA"/>
</dbReference>
<dbReference type="Pfam" id="PF01638">
    <property type="entry name" value="HxlR"/>
    <property type="match status" value="1"/>
</dbReference>
<dbReference type="InterPro" id="IPR036390">
    <property type="entry name" value="WH_DNA-bd_sf"/>
</dbReference>
<dbReference type="InterPro" id="IPR036388">
    <property type="entry name" value="WH-like_DNA-bd_sf"/>
</dbReference>
<organism evidence="5 6">
    <name type="scientific">Solimonas aquatica</name>
    <dbReference type="NCBI Taxonomy" id="489703"/>
    <lineage>
        <taxon>Bacteria</taxon>
        <taxon>Pseudomonadati</taxon>
        <taxon>Pseudomonadota</taxon>
        <taxon>Gammaproteobacteria</taxon>
        <taxon>Nevskiales</taxon>
        <taxon>Nevskiaceae</taxon>
        <taxon>Solimonas</taxon>
    </lineage>
</organism>
<dbReference type="GO" id="GO:0003677">
    <property type="term" value="F:DNA binding"/>
    <property type="evidence" value="ECO:0007669"/>
    <property type="project" value="UniProtKB-KW"/>
</dbReference>
<dbReference type="PANTHER" id="PTHR33204:SF36">
    <property type="entry name" value="TRANSCRIPTIONAL REGULATORY PROTEIN"/>
    <property type="match status" value="1"/>
</dbReference>
<evidence type="ECO:0000259" key="4">
    <source>
        <dbReference type="PROSITE" id="PS51118"/>
    </source>
</evidence>
<keyword evidence="1" id="KW-0805">Transcription regulation</keyword>
<dbReference type="Proteomes" id="UP000199233">
    <property type="component" value="Unassembled WGS sequence"/>
</dbReference>
<keyword evidence="3" id="KW-0804">Transcription</keyword>
<feature type="domain" description="HTH hxlR-type" evidence="4">
    <location>
        <begin position="11"/>
        <end position="108"/>
    </location>
</feature>
<dbReference type="STRING" id="489703.SAMN04488038_10740"/>
<dbReference type="OrthoDB" id="9807069at2"/>
<keyword evidence="6" id="KW-1185">Reference proteome</keyword>
<dbReference type="AlphaFoldDB" id="A0A1H9GF74"/>